<dbReference type="PANTHER" id="PTHR43727">
    <property type="entry name" value="DIAMINOPIMELATE DECARBOXYLASE"/>
    <property type="match status" value="1"/>
</dbReference>
<sequence length="461" mass="50535">MVTIKSCRQGGVRGEVAPFLAPLAHSLTQRVLDCDPVRLQALMDAHGSPVHLMFPQIFEENLYRFRRVYAAADIRGDVLYAMKVNRCNSFLKALAVNGAGADVSSLFELQDALAAGVEGDACSLSGAFKSPDFVELGVKKGAVVAIDSAEEFEGLQALLLASHKGGKTRIKLRWNGDVGASRFGMNSETLRTLADTLQPFQDRLELEGVALHLGGYSIRQRAEALAVSIEMIRYIRELGFDARSVNIGGGFPTRYLSRSNWEAFQGYNGSHYYTDGHPPSDFYPYWSPRVKEEALEDILAACGNRERLRQESVALYVEPGRALVDQAGMTLFRVKGVKRLGPDKHVIVVDGFSFSACETWFHSEFLVDPIVIGAGQGGAGVAYIAGGSCLESDVLTKRWIPFKNLPQAGDCLAFVNTAGYQMDLMETCFHRAPTPKKLALIATDAHEGGHGDWSWRLDESF</sequence>
<dbReference type="HOGENOM" id="CLU_042407_0_0_6"/>
<dbReference type="InterPro" id="IPR042152">
    <property type="entry name" value="Y4yA-like"/>
</dbReference>
<dbReference type="Gene3D" id="3.20.20.10">
    <property type="entry name" value="Alanine racemase"/>
    <property type="match status" value="1"/>
</dbReference>
<dbReference type="OrthoDB" id="9802147at2"/>
<reference evidence="5 6" key="1">
    <citation type="journal article" date="2005" name="Nucleic Acids Res.">
        <title>Genomic blueprint of Hahella chejuensis, a marine microbe producing an algicidal agent.</title>
        <authorList>
            <person name="Jeong H."/>
            <person name="Yim J.H."/>
            <person name="Lee C."/>
            <person name="Choi S.-H."/>
            <person name="Park Y.K."/>
            <person name="Yoon S.H."/>
            <person name="Hur C.-G."/>
            <person name="Kang H.-Y."/>
            <person name="Kim D."/>
            <person name="Lee H.H."/>
            <person name="Park K.H."/>
            <person name="Park S.-H."/>
            <person name="Park H.-S."/>
            <person name="Lee H.K."/>
            <person name="Oh T.K."/>
            <person name="Kim J.F."/>
        </authorList>
    </citation>
    <scope>NUCLEOTIDE SEQUENCE [LARGE SCALE GENOMIC DNA]</scope>
    <source>
        <strain evidence="5 6">KCTC 2396</strain>
    </source>
</reference>
<evidence type="ECO:0000256" key="1">
    <source>
        <dbReference type="ARBA" id="ARBA00001933"/>
    </source>
</evidence>
<dbReference type="Pfam" id="PF02784">
    <property type="entry name" value="Orn_Arg_deC_N"/>
    <property type="match status" value="1"/>
</dbReference>
<dbReference type="PANTHER" id="PTHR43727:SF2">
    <property type="entry name" value="GROUP IV DECARBOXYLASE"/>
    <property type="match status" value="1"/>
</dbReference>
<dbReference type="InterPro" id="IPR022653">
    <property type="entry name" value="De-COase2_pyr-phos_BS"/>
</dbReference>
<dbReference type="InterPro" id="IPR000183">
    <property type="entry name" value="Orn/DAP/Arg_de-COase"/>
</dbReference>
<comment type="cofactor">
    <cofactor evidence="1 3">
        <name>pyridoxal 5'-phosphate</name>
        <dbReference type="ChEBI" id="CHEBI:597326"/>
    </cofactor>
</comment>
<dbReference type="KEGG" id="hch:HCH_03695"/>
<accession>Q2SFZ2</accession>
<evidence type="ECO:0000313" key="5">
    <source>
        <dbReference type="EMBL" id="ABC30432.1"/>
    </source>
</evidence>
<dbReference type="STRING" id="349521.HCH_03695"/>
<dbReference type="PRINTS" id="PR01179">
    <property type="entry name" value="ODADCRBXLASE"/>
</dbReference>
<dbReference type="SUPFAM" id="SSF50621">
    <property type="entry name" value="Alanine racemase C-terminal domain-like"/>
    <property type="match status" value="1"/>
</dbReference>
<dbReference type="eggNOG" id="COG0019">
    <property type="taxonomic scope" value="Bacteria"/>
</dbReference>
<dbReference type="Proteomes" id="UP000000238">
    <property type="component" value="Chromosome"/>
</dbReference>
<dbReference type="EMBL" id="CP000155">
    <property type="protein sequence ID" value="ABC30432.1"/>
    <property type="molecule type" value="Genomic_DNA"/>
</dbReference>
<dbReference type="InterPro" id="IPR029066">
    <property type="entry name" value="PLP-binding_barrel"/>
</dbReference>
<feature type="modified residue" description="N6-(pyridoxal phosphate)lysine" evidence="3">
    <location>
        <position position="83"/>
    </location>
</feature>
<dbReference type="InterPro" id="IPR022644">
    <property type="entry name" value="De-COase2_N"/>
</dbReference>
<name>Q2SFZ2_HAHCH</name>
<protein>
    <submittedName>
        <fullName evidence="5">Diaminopimelate decarboxylase</fullName>
    </submittedName>
</protein>
<organism evidence="5 6">
    <name type="scientific">Hahella chejuensis (strain KCTC 2396)</name>
    <dbReference type="NCBI Taxonomy" id="349521"/>
    <lineage>
        <taxon>Bacteria</taxon>
        <taxon>Pseudomonadati</taxon>
        <taxon>Pseudomonadota</taxon>
        <taxon>Gammaproteobacteria</taxon>
        <taxon>Oceanospirillales</taxon>
        <taxon>Hahellaceae</taxon>
        <taxon>Hahella</taxon>
    </lineage>
</organism>
<dbReference type="CDD" id="cd06842">
    <property type="entry name" value="PLPDE_III_Y4yA_like"/>
    <property type="match status" value="1"/>
</dbReference>
<feature type="domain" description="Orn/DAP/Arg decarboxylase 2 N-terminal" evidence="4">
    <location>
        <begin position="66"/>
        <end position="324"/>
    </location>
</feature>
<evidence type="ECO:0000313" key="6">
    <source>
        <dbReference type="Proteomes" id="UP000000238"/>
    </source>
</evidence>
<gene>
    <name evidence="5" type="ordered locus">HCH_03695</name>
</gene>
<dbReference type="PROSITE" id="PS00878">
    <property type="entry name" value="ODR_DC_2_1"/>
    <property type="match status" value="1"/>
</dbReference>
<dbReference type="SUPFAM" id="SSF51419">
    <property type="entry name" value="PLP-binding barrel"/>
    <property type="match status" value="1"/>
</dbReference>
<keyword evidence="6" id="KW-1185">Reference proteome</keyword>
<dbReference type="Gene3D" id="2.40.37.10">
    <property type="entry name" value="Lyase, Ornithine Decarboxylase, Chain A, domain 1"/>
    <property type="match status" value="1"/>
</dbReference>
<keyword evidence="2 3" id="KW-0663">Pyridoxal phosphate</keyword>
<dbReference type="GO" id="GO:0009089">
    <property type="term" value="P:lysine biosynthetic process via diaminopimelate"/>
    <property type="evidence" value="ECO:0007669"/>
    <property type="project" value="TreeGrafter"/>
</dbReference>
<evidence type="ECO:0000256" key="3">
    <source>
        <dbReference type="PIRSR" id="PIRSR600183-50"/>
    </source>
</evidence>
<evidence type="ECO:0000256" key="2">
    <source>
        <dbReference type="ARBA" id="ARBA00022898"/>
    </source>
</evidence>
<proteinExistence type="predicted"/>
<dbReference type="AlphaFoldDB" id="Q2SFZ2"/>
<feature type="active site" description="Proton donor" evidence="3">
    <location>
        <position position="389"/>
    </location>
</feature>
<dbReference type="RefSeq" id="WP_011397500.1">
    <property type="nucleotide sequence ID" value="NC_007645.1"/>
</dbReference>
<dbReference type="GO" id="GO:0008836">
    <property type="term" value="F:diaminopimelate decarboxylase activity"/>
    <property type="evidence" value="ECO:0007669"/>
    <property type="project" value="TreeGrafter"/>
</dbReference>
<dbReference type="InterPro" id="IPR009006">
    <property type="entry name" value="Ala_racemase/Decarboxylase_C"/>
</dbReference>
<evidence type="ECO:0000259" key="4">
    <source>
        <dbReference type="Pfam" id="PF02784"/>
    </source>
</evidence>